<evidence type="ECO:0000313" key="2">
    <source>
        <dbReference type="Proteomes" id="UP000604046"/>
    </source>
</evidence>
<keyword evidence="2" id="KW-1185">Reference proteome</keyword>
<reference evidence="1" key="1">
    <citation type="submission" date="2021-02" db="EMBL/GenBank/DDBJ databases">
        <authorList>
            <person name="Dougan E. K."/>
            <person name="Rhodes N."/>
            <person name="Thang M."/>
            <person name="Chan C."/>
        </authorList>
    </citation>
    <scope>NUCLEOTIDE SEQUENCE</scope>
</reference>
<name>A0A812TTP5_9DINO</name>
<comment type="caution">
    <text evidence="1">The sequence shown here is derived from an EMBL/GenBank/DDBJ whole genome shotgun (WGS) entry which is preliminary data.</text>
</comment>
<dbReference type="EMBL" id="CAJNDS010002623">
    <property type="protein sequence ID" value="CAE7548372.1"/>
    <property type="molecule type" value="Genomic_DNA"/>
</dbReference>
<evidence type="ECO:0000313" key="1">
    <source>
        <dbReference type="EMBL" id="CAE7548372.1"/>
    </source>
</evidence>
<protein>
    <submittedName>
        <fullName evidence="1">Uncharacterized protein</fullName>
    </submittedName>
</protein>
<sequence>MAHRIAKAMSCENSSVDSEYVYTQDYIITPPACTWSTHTGQWGYPDQFECVDGTYCSETDPSCCVAHGGRIRCPASAPFMCHNNYDCANSQASLLTLSAESATRGDALLCQERCCMVTEEARDLMPYARTALLHRMSDRIRSVMEAVVCWASLTSEPLLYCNRGCLRCHTRQTG</sequence>
<dbReference type="Proteomes" id="UP000604046">
    <property type="component" value="Unassembled WGS sequence"/>
</dbReference>
<dbReference type="AlphaFoldDB" id="A0A812TTP5"/>
<proteinExistence type="predicted"/>
<organism evidence="1 2">
    <name type="scientific">Symbiodinium natans</name>
    <dbReference type="NCBI Taxonomy" id="878477"/>
    <lineage>
        <taxon>Eukaryota</taxon>
        <taxon>Sar</taxon>
        <taxon>Alveolata</taxon>
        <taxon>Dinophyceae</taxon>
        <taxon>Suessiales</taxon>
        <taxon>Symbiodiniaceae</taxon>
        <taxon>Symbiodinium</taxon>
    </lineage>
</organism>
<gene>
    <name evidence="1" type="ORF">SNAT2548_LOCUS30780</name>
</gene>
<accession>A0A812TTP5</accession>